<proteinExistence type="predicted"/>
<evidence type="ECO:0000313" key="2">
    <source>
        <dbReference type="EMBL" id="NMW93352.1"/>
    </source>
</evidence>
<gene>
    <name evidence="2" type="ORF">HHJ74_06515</name>
</gene>
<sequence length="395" mass="43383">MGKEHIVPKEILEGNKRAFIGEKYGDFNVNFPIALLDYPEFGCLSPVAVTLLLKLSMYAMKNDSDGIVPGERINDGKFQLHCVRAAKEYGDVMEALNELVEVGMAQLDTEGEQVKELRLNWAFQTTAQYRQDKREGNRKKMAAYRAQKEPRQEGDPSEPNPQPGEGVTPMSPVSNAGVTRYTEVSNAGVTLVSPVSNADVTRYTEVSNGDVTLVSPVSNAGVSCSSSCSSSCSEDVGTATGTASLNPGESNGGLGSWHPDSKLQGQLTKRYGIDYATFERAFKEYLVSCSPQDQQAAASDLDCSFESWLREQAKAIEWWLGEFLPNVIKLECVEGLAQWWPKPSHLDIAKSKNLDFNKVLKSWITHKVLETGEPPNHPDMAFTSYLNACKPKVAA</sequence>
<accession>A0A848RKS6</accession>
<reference evidence="2 3" key="1">
    <citation type="submission" date="2020-04" db="EMBL/GenBank/DDBJ databases">
        <title>Antimicrobial susceptibility and clonality of vaginal-derived multi-drug resistant Mobiluncus isolates in China.</title>
        <authorList>
            <person name="Zhang X."/>
        </authorList>
    </citation>
    <scope>NUCLEOTIDE SEQUENCE [LARGE SCALE GENOMIC DNA]</scope>
    <source>
        <strain evidence="2 3">7</strain>
    </source>
</reference>
<feature type="region of interest" description="Disordered" evidence="1">
    <location>
        <begin position="130"/>
        <end position="175"/>
    </location>
</feature>
<dbReference type="AlphaFoldDB" id="A0A848RKS6"/>
<name>A0A848RKS6_9ACTO</name>
<dbReference type="RefSeq" id="WP_004013939.1">
    <property type="nucleotide sequence ID" value="NZ_CAMUNX010000001.1"/>
</dbReference>
<comment type="caution">
    <text evidence="2">The sequence shown here is derived from an EMBL/GenBank/DDBJ whole genome shotgun (WGS) entry which is preliminary data.</text>
</comment>
<protein>
    <submittedName>
        <fullName evidence="2">Uncharacterized protein</fullName>
    </submittedName>
</protein>
<organism evidence="2 3">
    <name type="scientific">Mobiluncus mulieris</name>
    <dbReference type="NCBI Taxonomy" id="2052"/>
    <lineage>
        <taxon>Bacteria</taxon>
        <taxon>Bacillati</taxon>
        <taxon>Actinomycetota</taxon>
        <taxon>Actinomycetes</taxon>
        <taxon>Actinomycetales</taxon>
        <taxon>Actinomycetaceae</taxon>
        <taxon>Mobiluncus</taxon>
    </lineage>
</organism>
<dbReference type="EMBL" id="JABCUV010000006">
    <property type="protein sequence ID" value="NMW93352.1"/>
    <property type="molecule type" value="Genomic_DNA"/>
</dbReference>
<evidence type="ECO:0000313" key="3">
    <source>
        <dbReference type="Proteomes" id="UP000582487"/>
    </source>
</evidence>
<feature type="compositionally biased region" description="Polar residues" evidence="1">
    <location>
        <begin position="239"/>
        <end position="249"/>
    </location>
</feature>
<feature type="region of interest" description="Disordered" evidence="1">
    <location>
        <begin position="236"/>
        <end position="259"/>
    </location>
</feature>
<dbReference type="Proteomes" id="UP000582487">
    <property type="component" value="Unassembled WGS sequence"/>
</dbReference>
<evidence type="ECO:0000256" key="1">
    <source>
        <dbReference type="SAM" id="MobiDB-lite"/>
    </source>
</evidence>